<feature type="compositionally biased region" description="Polar residues" evidence="5">
    <location>
        <begin position="24"/>
        <end position="40"/>
    </location>
</feature>
<evidence type="ECO:0000256" key="1">
    <source>
        <dbReference type="ARBA" id="ARBA00004141"/>
    </source>
</evidence>
<dbReference type="GO" id="GO:0005886">
    <property type="term" value="C:plasma membrane"/>
    <property type="evidence" value="ECO:0007669"/>
    <property type="project" value="TreeGrafter"/>
</dbReference>
<feature type="transmembrane region" description="Helical" evidence="6">
    <location>
        <begin position="378"/>
        <end position="397"/>
    </location>
</feature>
<comment type="caution">
    <text evidence="8">The sequence shown here is derived from an EMBL/GenBank/DDBJ whole genome shotgun (WGS) entry which is preliminary data.</text>
</comment>
<reference evidence="8 9" key="1">
    <citation type="journal article" date="2024" name="Front Chem Biol">
        <title>Unveiling the potential of Daldinia eschscholtzii MFLUCC 19-0629 through bioactivity and bioinformatics studies for enhanced sustainable agriculture production.</title>
        <authorList>
            <person name="Brooks S."/>
            <person name="Weaver J.A."/>
            <person name="Klomchit A."/>
            <person name="Alharthi S.A."/>
            <person name="Onlamun T."/>
            <person name="Nurani R."/>
            <person name="Vong T.K."/>
            <person name="Alberti F."/>
            <person name="Greco C."/>
        </authorList>
    </citation>
    <scope>NUCLEOTIDE SEQUENCE [LARGE SCALE GENOMIC DNA]</scope>
    <source>
        <strain evidence="8">MFLUCC 19-0629</strain>
    </source>
</reference>
<dbReference type="PRINTS" id="PR01036">
    <property type="entry name" value="TCRTETB"/>
</dbReference>
<feature type="transmembrane region" description="Helical" evidence="6">
    <location>
        <begin position="177"/>
        <end position="195"/>
    </location>
</feature>
<sequence length="559" mass="60358">MENSEKSAAPVAGALLANSSPSDLEQANCHVNTPEPSAQHNGPRRKPLAFHMSFLTINIMCFLVSIDATILAVAIPVIAHELNGTTLEAFWASISFLLAVCVVQPIYTSVSNVIGRAMPLYSSFLFFIVGSIVFALSRNMGVLITGRVIQGFGAGGLDVLNEVILADITTLKERPKYIGYLSIPMLGGTILGPVLGGVFSQYVTWRWIGWINLPLSVFGLLLAVLFLSLKPINLTFQEKMRRLDWVGMALFTVGCTLFASPVAWAGAMFPWSSYKTLIPLCLGAAVLVVFAWYESRPAEPVFPYRIFKHLTASMALLATFFHGIVTYSIVMYTPLFFQAVYLDAPLQSAVICLPLCCISAGFGLFSAIAVEIIRKYRLLIWASWVLTAVGVGILSLLDRSSTLAAKASLQVPLAIGMGSLFALLNLPLQASLSNVDDMGLAAGILVSFRLFGGLIGLAICSTVFNNVFGSQINSLGQLPDNLGILSDVREAVGLVPLLKDLNMTTELLDKVIEAYRVSISAVFWTLTGTAGVGFLISLLIKEKSLESEELGKQQLEGKK</sequence>
<evidence type="ECO:0000256" key="6">
    <source>
        <dbReference type="SAM" id="Phobius"/>
    </source>
</evidence>
<evidence type="ECO:0000256" key="2">
    <source>
        <dbReference type="ARBA" id="ARBA00022692"/>
    </source>
</evidence>
<comment type="subcellular location">
    <subcellularLocation>
        <location evidence="1">Membrane</location>
        <topology evidence="1">Multi-pass membrane protein</topology>
    </subcellularLocation>
</comment>
<evidence type="ECO:0000313" key="8">
    <source>
        <dbReference type="EMBL" id="KAK6949677.1"/>
    </source>
</evidence>
<keyword evidence="2 6" id="KW-0812">Transmembrane</keyword>
<feature type="transmembrane region" description="Helical" evidence="6">
    <location>
        <begin position="277"/>
        <end position="293"/>
    </location>
</feature>
<dbReference type="Proteomes" id="UP001369815">
    <property type="component" value="Unassembled WGS sequence"/>
</dbReference>
<dbReference type="Pfam" id="PF07690">
    <property type="entry name" value="MFS_1"/>
    <property type="match status" value="1"/>
</dbReference>
<evidence type="ECO:0000256" key="3">
    <source>
        <dbReference type="ARBA" id="ARBA00022989"/>
    </source>
</evidence>
<feature type="transmembrane region" description="Helical" evidence="6">
    <location>
        <begin position="119"/>
        <end position="136"/>
    </location>
</feature>
<dbReference type="InterPro" id="IPR011701">
    <property type="entry name" value="MFS"/>
</dbReference>
<feature type="transmembrane region" description="Helical" evidence="6">
    <location>
        <begin position="517"/>
        <end position="540"/>
    </location>
</feature>
<organism evidence="8 9">
    <name type="scientific">Daldinia eschscholtzii</name>
    <dbReference type="NCBI Taxonomy" id="292717"/>
    <lineage>
        <taxon>Eukaryota</taxon>
        <taxon>Fungi</taxon>
        <taxon>Dikarya</taxon>
        <taxon>Ascomycota</taxon>
        <taxon>Pezizomycotina</taxon>
        <taxon>Sordariomycetes</taxon>
        <taxon>Xylariomycetidae</taxon>
        <taxon>Xylariales</taxon>
        <taxon>Hypoxylaceae</taxon>
        <taxon>Daldinia</taxon>
    </lineage>
</organism>
<dbReference type="GO" id="GO:0022857">
    <property type="term" value="F:transmembrane transporter activity"/>
    <property type="evidence" value="ECO:0007669"/>
    <property type="project" value="InterPro"/>
</dbReference>
<feature type="region of interest" description="Disordered" evidence="5">
    <location>
        <begin position="24"/>
        <end position="44"/>
    </location>
</feature>
<keyword evidence="9" id="KW-1185">Reference proteome</keyword>
<dbReference type="PROSITE" id="PS50850">
    <property type="entry name" value="MFS"/>
    <property type="match status" value="1"/>
</dbReference>
<dbReference type="PANTHER" id="PTHR23501:SF156">
    <property type="entry name" value="TRANSPORTER, PUTATIVE-RELATED"/>
    <property type="match status" value="1"/>
</dbReference>
<gene>
    <name evidence="8" type="ORF">Daesc_009761</name>
</gene>
<evidence type="ECO:0000313" key="9">
    <source>
        <dbReference type="Proteomes" id="UP001369815"/>
    </source>
</evidence>
<name>A0AAX6MBB7_9PEZI</name>
<dbReference type="InterPro" id="IPR036259">
    <property type="entry name" value="MFS_trans_sf"/>
</dbReference>
<feature type="transmembrane region" description="Helical" evidence="6">
    <location>
        <begin position="314"/>
        <end position="334"/>
    </location>
</feature>
<dbReference type="EMBL" id="JBANMG010000009">
    <property type="protein sequence ID" value="KAK6949677.1"/>
    <property type="molecule type" value="Genomic_DNA"/>
</dbReference>
<feature type="transmembrane region" description="Helical" evidence="6">
    <location>
        <begin position="90"/>
        <end position="107"/>
    </location>
</feature>
<feature type="transmembrane region" description="Helical" evidence="6">
    <location>
        <begin position="440"/>
        <end position="464"/>
    </location>
</feature>
<feature type="transmembrane region" description="Helical" evidence="6">
    <location>
        <begin position="248"/>
        <end position="271"/>
    </location>
</feature>
<accession>A0AAX6MBB7</accession>
<evidence type="ECO:0000256" key="4">
    <source>
        <dbReference type="ARBA" id="ARBA00023136"/>
    </source>
</evidence>
<proteinExistence type="predicted"/>
<dbReference type="SUPFAM" id="SSF103473">
    <property type="entry name" value="MFS general substrate transporter"/>
    <property type="match status" value="1"/>
</dbReference>
<evidence type="ECO:0000259" key="7">
    <source>
        <dbReference type="PROSITE" id="PS50850"/>
    </source>
</evidence>
<evidence type="ECO:0000256" key="5">
    <source>
        <dbReference type="SAM" id="MobiDB-lite"/>
    </source>
</evidence>
<feature type="transmembrane region" description="Helical" evidence="6">
    <location>
        <begin position="207"/>
        <end position="227"/>
    </location>
</feature>
<dbReference type="AlphaFoldDB" id="A0AAX6MBB7"/>
<keyword evidence="4 6" id="KW-0472">Membrane</keyword>
<dbReference type="InterPro" id="IPR020846">
    <property type="entry name" value="MFS_dom"/>
</dbReference>
<feature type="domain" description="Major facilitator superfamily (MFS) profile" evidence="7">
    <location>
        <begin position="53"/>
        <end position="545"/>
    </location>
</feature>
<keyword evidence="3 6" id="KW-1133">Transmembrane helix</keyword>
<feature type="transmembrane region" description="Helical" evidence="6">
    <location>
        <begin position="54"/>
        <end position="78"/>
    </location>
</feature>
<feature type="transmembrane region" description="Helical" evidence="6">
    <location>
        <begin position="409"/>
        <end position="428"/>
    </location>
</feature>
<feature type="transmembrane region" description="Helical" evidence="6">
    <location>
        <begin position="346"/>
        <end position="366"/>
    </location>
</feature>
<dbReference type="Gene3D" id="1.20.1720.10">
    <property type="entry name" value="Multidrug resistance protein D"/>
    <property type="match status" value="1"/>
</dbReference>
<dbReference type="PANTHER" id="PTHR23501">
    <property type="entry name" value="MAJOR FACILITATOR SUPERFAMILY"/>
    <property type="match status" value="1"/>
</dbReference>
<protein>
    <recommendedName>
        <fullName evidence="7">Major facilitator superfamily (MFS) profile domain-containing protein</fullName>
    </recommendedName>
</protein>